<keyword evidence="1" id="KW-1133">Transmembrane helix</keyword>
<feature type="transmembrane region" description="Helical" evidence="1">
    <location>
        <begin position="93"/>
        <end position="115"/>
    </location>
</feature>
<feature type="transmembrane region" description="Helical" evidence="1">
    <location>
        <begin position="34"/>
        <end position="55"/>
    </location>
</feature>
<feature type="transmembrane region" description="Helical" evidence="1">
    <location>
        <begin position="6"/>
        <end position="27"/>
    </location>
</feature>
<dbReference type="Proteomes" id="UP001597318">
    <property type="component" value="Unassembled WGS sequence"/>
</dbReference>
<accession>A0ABW5BXV3</accession>
<sequence>MGFIFCLYVFLSLITGGVLSLIISKIVNWKIDYLFSLSAGMIVGILCLEFIPHSFSHYQPISITMGIGVGLLCMVVIDQYVHRSSKGESKSTFLLLLIAITLHNAPSGFALGNHADHEGHLYHLIILHHLPEGMAIMMLAIALKLKPAHLVTAFLYLTFSLYGFVLLGNFVMIKNDMFLGALLGVAISTMLYISIIELFLSSSEKGKHFYHLLSLLTGIFIVEVFLLIG</sequence>
<dbReference type="RefSeq" id="WP_247343622.1">
    <property type="nucleotide sequence ID" value="NZ_CP095550.1"/>
</dbReference>
<feature type="transmembrane region" description="Helical" evidence="1">
    <location>
        <begin position="150"/>
        <end position="172"/>
    </location>
</feature>
<feature type="transmembrane region" description="Helical" evidence="1">
    <location>
        <begin position="61"/>
        <end position="81"/>
    </location>
</feature>
<proteinExistence type="predicted"/>
<evidence type="ECO:0000313" key="3">
    <source>
        <dbReference type="Proteomes" id="UP001597318"/>
    </source>
</evidence>
<feature type="transmembrane region" description="Helical" evidence="1">
    <location>
        <begin position="178"/>
        <end position="200"/>
    </location>
</feature>
<keyword evidence="3" id="KW-1185">Reference proteome</keyword>
<keyword evidence="1" id="KW-0812">Transmembrane</keyword>
<feature type="transmembrane region" description="Helical" evidence="1">
    <location>
        <begin position="121"/>
        <end position="143"/>
    </location>
</feature>
<gene>
    <name evidence="2" type="ORF">ACFSKK_12395</name>
</gene>
<evidence type="ECO:0000313" key="2">
    <source>
        <dbReference type="EMBL" id="MFD2214484.1"/>
    </source>
</evidence>
<dbReference type="EMBL" id="JBHUIK010000002">
    <property type="protein sequence ID" value="MFD2214484.1"/>
    <property type="molecule type" value="Genomic_DNA"/>
</dbReference>
<evidence type="ECO:0000256" key="1">
    <source>
        <dbReference type="SAM" id="Phobius"/>
    </source>
</evidence>
<comment type="caution">
    <text evidence="2">The sequence shown here is derived from an EMBL/GenBank/DDBJ whole genome shotgun (WGS) entry which is preliminary data.</text>
</comment>
<protein>
    <submittedName>
        <fullName evidence="2">ZIP family metal transporter</fullName>
    </submittedName>
</protein>
<keyword evidence="1" id="KW-0472">Membrane</keyword>
<feature type="transmembrane region" description="Helical" evidence="1">
    <location>
        <begin position="209"/>
        <end position="228"/>
    </location>
</feature>
<name>A0ABW5BXV3_9BACI</name>
<organism evidence="2 3">
    <name type="scientific">Metabacillus endolithicus</name>
    <dbReference type="NCBI Taxonomy" id="1535204"/>
    <lineage>
        <taxon>Bacteria</taxon>
        <taxon>Bacillati</taxon>
        <taxon>Bacillota</taxon>
        <taxon>Bacilli</taxon>
        <taxon>Bacillales</taxon>
        <taxon>Bacillaceae</taxon>
        <taxon>Metabacillus</taxon>
    </lineage>
</organism>
<reference evidence="3" key="1">
    <citation type="journal article" date="2019" name="Int. J. Syst. Evol. Microbiol.">
        <title>The Global Catalogue of Microorganisms (GCM) 10K type strain sequencing project: providing services to taxonomists for standard genome sequencing and annotation.</title>
        <authorList>
            <consortium name="The Broad Institute Genomics Platform"/>
            <consortium name="The Broad Institute Genome Sequencing Center for Infectious Disease"/>
            <person name="Wu L."/>
            <person name="Ma J."/>
        </authorList>
    </citation>
    <scope>NUCLEOTIDE SEQUENCE [LARGE SCALE GENOMIC DNA]</scope>
    <source>
        <strain evidence="3">CGMCC 1.15474</strain>
    </source>
</reference>